<sequence>MKYVITAARDYEEIIVEELKKYFFNEVRFKDIYPNFKNVRISGVHPFVYLIDAEVNDTPLPQGLFPSITIISDNEIDTNCNPILVERLTGETTITVGTNTKADYTKFFPSTGTLRIDSEEITYSAKSVTTFTVDTRAQNGTSAAAHTAGALITLRNVSTQIGFGAEIAVRGWGMKPTPITQKEDYGFENGIGIKAIFGQIAVKDTSGNEKNYLLMKSYASNPGII</sequence>
<reference evidence="1" key="1">
    <citation type="journal article" date="2015" name="Nature">
        <title>Complex archaea that bridge the gap between prokaryotes and eukaryotes.</title>
        <authorList>
            <person name="Spang A."/>
            <person name="Saw J.H."/>
            <person name="Jorgensen S.L."/>
            <person name="Zaremba-Niedzwiedzka K."/>
            <person name="Martijn J."/>
            <person name="Lind A.E."/>
            <person name="van Eijk R."/>
            <person name="Schleper C."/>
            <person name="Guy L."/>
            <person name="Ettema T.J."/>
        </authorList>
    </citation>
    <scope>NUCLEOTIDE SEQUENCE</scope>
</reference>
<accession>A0A0F9HV44</accession>
<organism evidence="1">
    <name type="scientific">marine sediment metagenome</name>
    <dbReference type="NCBI Taxonomy" id="412755"/>
    <lineage>
        <taxon>unclassified sequences</taxon>
        <taxon>metagenomes</taxon>
        <taxon>ecological metagenomes</taxon>
    </lineage>
</organism>
<name>A0A0F9HV44_9ZZZZ</name>
<evidence type="ECO:0000313" key="1">
    <source>
        <dbReference type="EMBL" id="KKL79002.1"/>
    </source>
</evidence>
<protein>
    <submittedName>
        <fullName evidence="1">Uncharacterized protein</fullName>
    </submittedName>
</protein>
<dbReference type="AlphaFoldDB" id="A0A0F9HV44"/>
<gene>
    <name evidence="1" type="ORF">LCGC14_2019180</name>
</gene>
<comment type="caution">
    <text evidence="1">The sequence shown here is derived from an EMBL/GenBank/DDBJ whole genome shotgun (WGS) entry which is preliminary data.</text>
</comment>
<proteinExistence type="predicted"/>
<dbReference type="EMBL" id="LAZR01023294">
    <property type="protein sequence ID" value="KKL79002.1"/>
    <property type="molecule type" value="Genomic_DNA"/>
</dbReference>